<evidence type="ECO:0000313" key="3">
    <source>
        <dbReference type="Proteomes" id="UP000223913"/>
    </source>
</evidence>
<proteinExistence type="predicted"/>
<dbReference type="Proteomes" id="UP000223913">
    <property type="component" value="Unassembled WGS sequence"/>
</dbReference>
<keyword evidence="3" id="KW-1185">Reference proteome</keyword>
<dbReference type="Gene3D" id="3.40.50.300">
    <property type="entry name" value="P-loop containing nucleotide triphosphate hydrolases"/>
    <property type="match status" value="1"/>
</dbReference>
<evidence type="ECO:0000313" key="2">
    <source>
        <dbReference type="EMBL" id="PHN01494.1"/>
    </source>
</evidence>
<gene>
    <name evidence="2" type="ORF">CRP01_36955</name>
</gene>
<feature type="domain" description="Sulfotransferase" evidence="1">
    <location>
        <begin position="7"/>
        <end position="214"/>
    </location>
</feature>
<sequence length="299" mass="35582">MEIIIHLGLHKTGSTFFQKNVFKSFDGWHYIDRTDLEQFKFYVLNTSEFNFSLNRAYSIFINLFSNNSCPERVIISDEEFCGMPYMGAIDRKIIANRLINIFKKDELKFFLVLREQQALLKSLYLQYIKTGGTANPVEFMNFGKQPLLINSNYFLFYEYLSFLEDRIGEQNVLCLLFEEFSDSPYTFFKKVADFIDIEFNYEETEKSVKNFSINPVFLRIMIFLNKFSRSYKNPFGFLPFGFYRLYSGAIIRCSVWLKFKRQDINMLGFNQTEKLSLKDSNRKLIGRMDQASLMKYRYL</sequence>
<dbReference type="InterPro" id="IPR000863">
    <property type="entry name" value="Sulfotransferase_dom"/>
</dbReference>
<accession>A0A2D0MYZ5</accession>
<name>A0A2D0MYZ5_FLAN2</name>
<comment type="caution">
    <text evidence="2">The sequence shown here is derived from an EMBL/GenBank/DDBJ whole genome shotgun (WGS) entry which is preliminary data.</text>
</comment>
<dbReference type="OrthoDB" id="1429617at2"/>
<protein>
    <recommendedName>
        <fullName evidence="1">Sulfotransferase domain-containing protein</fullName>
    </recommendedName>
</protein>
<dbReference type="EMBL" id="PDUD01000054">
    <property type="protein sequence ID" value="PHN01494.1"/>
    <property type="molecule type" value="Genomic_DNA"/>
</dbReference>
<dbReference type="SUPFAM" id="SSF52540">
    <property type="entry name" value="P-loop containing nucleoside triphosphate hydrolases"/>
    <property type="match status" value="1"/>
</dbReference>
<reference evidence="2 3" key="1">
    <citation type="submission" date="2017-10" db="EMBL/GenBank/DDBJ databases">
        <title>The draft genome sequence of Lewinella nigricans NBRC 102662.</title>
        <authorList>
            <person name="Wang K."/>
        </authorList>
    </citation>
    <scope>NUCLEOTIDE SEQUENCE [LARGE SCALE GENOMIC DNA]</scope>
    <source>
        <strain evidence="2 3">NBRC 102662</strain>
    </source>
</reference>
<dbReference type="Pfam" id="PF00685">
    <property type="entry name" value="Sulfotransfer_1"/>
    <property type="match status" value="1"/>
</dbReference>
<dbReference type="GO" id="GO:0008146">
    <property type="term" value="F:sulfotransferase activity"/>
    <property type="evidence" value="ECO:0007669"/>
    <property type="project" value="InterPro"/>
</dbReference>
<dbReference type="RefSeq" id="WP_099155126.1">
    <property type="nucleotide sequence ID" value="NZ_PDUD01000054.1"/>
</dbReference>
<dbReference type="InterPro" id="IPR027417">
    <property type="entry name" value="P-loop_NTPase"/>
</dbReference>
<dbReference type="AlphaFoldDB" id="A0A2D0MYZ5"/>
<organism evidence="2 3">
    <name type="scientific">Flavilitoribacter nigricans (strain ATCC 23147 / DSM 23189 / NBRC 102662 / NCIMB 1420 / SS-2)</name>
    <name type="common">Lewinella nigricans</name>
    <dbReference type="NCBI Taxonomy" id="1122177"/>
    <lineage>
        <taxon>Bacteria</taxon>
        <taxon>Pseudomonadati</taxon>
        <taxon>Bacteroidota</taxon>
        <taxon>Saprospiria</taxon>
        <taxon>Saprospirales</taxon>
        <taxon>Lewinellaceae</taxon>
        <taxon>Flavilitoribacter</taxon>
    </lineage>
</organism>
<evidence type="ECO:0000259" key="1">
    <source>
        <dbReference type="Pfam" id="PF00685"/>
    </source>
</evidence>